<feature type="region of interest" description="Disordered" evidence="1">
    <location>
        <begin position="1"/>
        <end position="30"/>
    </location>
</feature>
<dbReference type="Proteomes" id="UP000251960">
    <property type="component" value="Chromosome 9"/>
</dbReference>
<reference evidence="2 3" key="1">
    <citation type="journal article" date="2018" name="Nat. Genet.">
        <title>Extensive intraspecific gene order and gene structural variations between Mo17 and other maize genomes.</title>
        <authorList>
            <person name="Sun S."/>
            <person name="Zhou Y."/>
            <person name="Chen J."/>
            <person name="Shi J."/>
            <person name="Zhao H."/>
            <person name="Zhao H."/>
            <person name="Song W."/>
            <person name="Zhang M."/>
            <person name="Cui Y."/>
            <person name="Dong X."/>
            <person name="Liu H."/>
            <person name="Ma X."/>
            <person name="Jiao Y."/>
            <person name="Wang B."/>
            <person name="Wei X."/>
            <person name="Stein J.C."/>
            <person name="Glaubitz J.C."/>
            <person name="Lu F."/>
            <person name="Yu G."/>
            <person name="Liang C."/>
            <person name="Fengler K."/>
            <person name="Li B."/>
            <person name="Rafalski A."/>
            <person name="Schnable P.S."/>
            <person name="Ware D.H."/>
            <person name="Buckler E.S."/>
            <person name="Lai J."/>
        </authorList>
    </citation>
    <scope>NUCLEOTIDE SEQUENCE [LARGE SCALE GENOMIC DNA]</scope>
    <source>
        <strain evidence="3">cv. Missouri 17</strain>
        <tissue evidence="2">Seedling</tissue>
    </source>
</reference>
<feature type="region of interest" description="Disordered" evidence="1">
    <location>
        <begin position="80"/>
        <end position="107"/>
    </location>
</feature>
<evidence type="ECO:0000313" key="3">
    <source>
        <dbReference type="Proteomes" id="UP000251960"/>
    </source>
</evidence>
<evidence type="ECO:0000256" key="1">
    <source>
        <dbReference type="SAM" id="MobiDB-lite"/>
    </source>
</evidence>
<protein>
    <submittedName>
        <fullName evidence="2">Uncharacterized protein</fullName>
    </submittedName>
</protein>
<gene>
    <name evidence="2" type="ORF">Zm00014a_040295</name>
</gene>
<dbReference type="AlphaFoldDB" id="A0A3L6DC86"/>
<dbReference type="EMBL" id="NCVQ01000010">
    <property type="protein sequence ID" value="PWZ06175.1"/>
    <property type="molecule type" value="Genomic_DNA"/>
</dbReference>
<evidence type="ECO:0000313" key="2">
    <source>
        <dbReference type="EMBL" id="PWZ06175.1"/>
    </source>
</evidence>
<dbReference type="ExpressionAtlas" id="A0A3L6DC86">
    <property type="expression patterns" value="baseline and differential"/>
</dbReference>
<accession>A0A3L6DC86</accession>
<sequence length="123" mass="13670">MDNACGSAPSTLPRPHLRHSRGRRADYDQDQAAYSMRSSAAVFNFPVEHIQESLRALGLSVDAGGSPVLALKRRHCIHRRLPKNKMEANKEEQTKAQPARAGHIKTGPYVETFSTEYALLDQS</sequence>
<comment type="caution">
    <text evidence="2">The sequence shown here is derived from an EMBL/GenBank/DDBJ whole genome shotgun (WGS) entry which is preliminary data.</text>
</comment>
<feature type="compositionally biased region" description="Basic and acidic residues" evidence="1">
    <location>
        <begin position="84"/>
        <end position="94"/>
    </location>
</feature>
<organism evidence="2 3">
    <name type="scientific">Zea mays</name>
    <name type="common">Maize</name>
    <dbReference type="NCBI Taxonomy" id="4577"/>
    <lineage>
        <taxon>Eukaryota</taxon>
        <taxon>Viridiplantae</taxon>
        <taxon>Streptophyta</taxon>
        <taxon>Embryophyta</taxon>
        <taxon>Tracheophyta</taxon>
        <taxon>Spermatophyta</taxon>
        <taxon>Magnoliopsida</taxon>
        <taxon>Liliopsida</taxon>
        <taxon>Poales</taxon>
        <taxon>Poaceae</taxon>
        <taxon>PACMAD clade</taxon>
        <taxon>Panicoideae</taxon>
        <taxon>Andropogonodae</taxon>
        <taxon>Andropogoneae</taxon>
        <taxon>Tripsacinae</taxon>
        <taxon>Zea</taxon>
    </lineage>
</organism>
<name>A0A3L6DC86_MAIZE</name>
<proteinExistence type="predicted"/>